<gene>
    <name evidence="2" type="ORF">IEO21_05955</name>
</gene>
<accession>A0A8H7P0V7</accession>
<comment type="caution">
    <text evidence="2">The sequence shown here is derived from an EMBL/GenBank/DDBJ whole genome shotgun (WGS) entry which is preliminary data.</text>
</comment>
<organism evidence="2 3">
    <name type="scientific">Rhodonia placenta</name>
    <dbReference type="NCBI Taxonomy" id="104341"/>
    <lineage>
        <taxon>Eukaryota</taxon>
        <taxon>Fungi</taxon>
        <taxon>Dikarya</taxon>
        <taxon>Basidiomycota</taxon>
        <taxon>Agaricomycotina</taxon>
        <taxon>Agaricomycetes</taxon>
        <taxon>Polyporales</taxon>
        <taxon>Adustoporiaceae</taxon>
        <taxon>Rhodonia</taxon>
    </lineage>
</organism>
<reference evidence="2" key="2">
    <citation type="journal article" name="Front. Microbiol.">
        <title>Degradative Capacity of Two Strains of Rhodonia placenta: From Phenotype to Genotype.</title>
        <authorList>
            <person name="Kolle M."/>
            <person name="Horta M.A.C."/>
            <person name="Nowrousian M."/>
            <person name="Ohm R.A."/>
            <person name="Benz J.P."/>
            <person name="Pilgard A."/>
        </authorList>
    </citation>
    <scope>NUCLEOTIDE SEQUENCE</scope>
    <source>
        <strain evidence="2">FPRL280</strain>
    </source>
</reference>
<dbReference type="Proteomes" id="UP000639403">
    <property type="component" value="Unassembled WGS sequence"/>
</dbReference>
<sequence>MAQGEYSDPREGDPGETAGLRQTREVKLAFGTLGERSAGADTDFGQHGYPTPGVIREAVLNIEDNGGCGMLGGEGNGAVMGGEGASYASSTTDLRQIVLPSQTVSRLEAVDEETATDTAVEVPPSLVINRDHKCTVSDETSCGGTLETKIVSRIGYVVKIHAVKTTPTALVSGQDRSGRADIEARGTATDECIAQEPGHTEQAAARAAHVLQDDAIVLSESDVLLGILIVLEGVVIQRFSDPPSILDAVAFTTCNVALLCLVPADRRMCLMMATAGLAFQAWKLGVLPLAAIIATGIMKVGGEPAFRMAGLLPMYSAATRSAEKDTVRVTRIRLRSGSESRGNRKDCWEESHPESYPQSGNRGAEITTVP</sequence>
<feature type="compositionally biased region" description="Basic and acidic residues" evidence="1">
    <location>
        <begin position="336"/>
        <end position="353"/>
    </location>
</feature>
<dbReference type="AlphaFoldDB" id="A0A8H7P0V7"/>
<evidence type="ECO:0000313" key="3">
    <source>
        <dbReference type="Proteomes" id="UP000639403"/>
    </source>
</evidence>
<reference evidence="2" key="1">
    <citation type="submission" date="2020-11" db="EMBL/GenBank/DDBJ databases">
        <authorList>
            <person name="Koelle M."/>
            <person name="Horta M.A.C."/>
            <person name="Nowrousian M."/>
            <person name="Ohm R.A."/>
            <person name="Benz P."/>
            <person name="Pilgard A."/>
        </authorList>
    </citation>
    <scope>NUCLEOTIDE SEQUENCE</scope>
    <source>
        <strain evidence="2">FPRL280</strain>
    </source>
</reference>
<protein>
    <submittedName>
        <fullName evidence="2">Uncharacterized protein</fullName>
    </submittedName>
</protein>
<name>A0A8H7P0V7_9APHY</name>
<feature type="region of interest" description="Disordered" evidence="1">
    <location>
        <begin position="334"/>
        <end position="370"/>
    </location>
</feature>
<proteinExistence type="predicted"/>
<evidence type="ECO:0000256" key="1">
    <source>
        <dbReference type="SAM" id="MobiDB-lite"/>
    </source>
</evidence>
<feature type="region of interest" description="Disordered" evidence="1">
    <location>
        <begin position="1"/>
        <end position="22"/>
    </location>
</feature>
<evidence type="ECO:0000313" key="2">
    <source>
        <dbReference type="EMBL" id="KAF9812808.1"/>
    </source>
</evidence>
<dbReference type="EMBL" id="JADOXO010000121">
    <property type="protein sequence ID" value="KAF9812808.1"/>
    <property type="molecule type" value="Genomic_DNA"/>
</dbReference>